<dbReference type="PROSITE" id="PS50977">
    <property type="entry name" value="HTH_TETR_2"/>
    <property type="match status" value="1"/>
</dbReference>
<dbReference type="SUPFAM" id="SSF46689">
    <property type="entry name" value="Homeodomain-like"/>
    <property type="match status" value="1"/>
</dbReference>
<dbReference type="InterPro" id="IPR009057">
    <property type="entry name" value="Homeodomain-like_sf"/>
</dbReference>
<name>A0ABX7H2P9_9GAMM</name>
<feature type="DNA-binding region" description="H-T-H motif" evidence="2">
    <location>
        <begin position="45"/>
        <end position="64"/>
    </location>
</feature>
<dbReference type="PRINTS" id="PR00455">
    <property type="entry name" value="HTHTETR"/>
</dbReference>
<dbReference type="Pfam" id="PF00440">
    <property type="entry name" value="TetR_N"/>
    <property type="match status" value="1"/>
</dbReference>
<reference evidence="4 5" key="1">
    <citation type="submission" date="2020-10" db="EMBL/GenBank/DDBJ databases">
        <title>Phylogeny of dyella-like bacteria.</title>
        <authorList>
            <person name="Fu J."/>
        </authorList>
    </citation>
    <scope>NUCLEOTIDE SEQUENCE [LARGE SCALE GENOMIC DNA]</scope>
    <source>
        <strain evidence="4 5">DHOB09</strain>
    </source>
</reference>
<dbReference type="Proteomes" id="UP000663181">
    <property type="component" value="Chromosome"/>
</dbReference>
<organism evidence="4 5">
    <name type="scientific">Dyella caseinilytica</name>
    <dbReference type="NCBI Taxonomy" id="1849581"/>
    <lineage>
        <taxon>Bacteria</taxon>
        <taxon>Pseudomonadati</taxon>
        <taxon>Pseudomonadota</taxon>
        <taxon>Gammaproteobacteria</taxon>
        <taxon>Lysobacterales</taxon>
        <taxon>Rhodanobacteraceae</taxon>
        <taxon>Dyella</taxon>
    </lineage>
</organism>
<evidence type="ECO:0000256" key="1">
    <source>
        <dbReference type="ARBA" id="ARBA00023125"/>
    </source>
</evidence>
<proteinExistence type="predicted"/>
<dbReference type="InterPro" id="IPR041669">
    <property type="entry name" value="TetR_C_15"/>
</dbReference>
<dbReference type="PANTHER" id="PTHR30055">
    <property type="entry name" value="HTH-TYPE TRANSCRIPTIONAL REGULATOR RUTR"/>
    <property type="match status" value="1"/>
</dbReference>
<dbReference type="EMBL" id="CP064030">
    <property type="protein sequence ID" value="QRN55670.1"/>
    <property type="molecule type" value="Genomic_DNA"/>
</dbReference>
<keyword evidence="1 2" id="KW-0238">DNA-binding</keyword>
<dbReference type="RefSeq" id="WP_188799236.1">
    <property type="nucleotide sequence ID" value="NZ_BMIZ01000001.1"/>
</dbReference>
<evidence type="ECO:0000259" key="3">
    <source>
        <dbReference type="PROSITE" id="PS50977"/>
    </source>
</evidence>
<evidence type="ECO:0000313" key="5">
    <source>
        <dbReference type="Proteomes" id="UP000663181"/>
    </source>
</evidence>
<sequence>MATRILRNEKFTRKTPLQQRSRSTVAALVEAGARVLVQHGWSRFTTNQVAEIAGVSIGSLYQYFPDKLALAEAIRQRHLDEVLKVLTPASMHGDGVPNDTWIAPWVDGIIATHSKNQTLHRILLDEVPLSTRSATDTFEMEYQRRYQALVRASARARQRSCHGMAGHVLASAVEGIVHTAARRGELELPPLRVELNNLVRAYLQTL</sequence>
<protein>
    <submittedName>
        <fullName evidence="4">TetR/AcrR family transcriptional regulator</fullName>
    </submittedName>
</protein>
<dbReference type="Pfam" id="PF17918">
    <property type="entry name" value="TetR_C_15"/>
    <property type="match status" value="1"/>
</dbReference>
<evidence type="ECO:0000313" key="4">
    <source>
        <dbReference type="EMBL" id="QRN55670.1"/>
    </source>
</evidence>
<keyword evidence="5" id="KW-1185">Reference proteome</keyword>
<dbReference type="PANTHER" id="PTHR30055:SF226">
    <property type="entry name" value="HTH-TYPE TRANSCRIPTIONAL REGULATOR PKSA"/>
    <property type="match status" value="1"/>
</dbReference>
<dbReference type="Gene3D" id="1.10.357.10">
    <property type="entry name" value="Tetracycline Repressor, domain 2"/>
    <property type="match status" value="1"/>
</dbReference>
<accession>A0ABX7H2P9</accession>
<dbReference type="InterPro" id="IPR001647">
    <property type="entry name" value="HTH_TetR"/>
</dbReference>
<feature type="domain" description="HTH tetR-type" evidence="3">
    <location>
        <begin position="22"/>
        <end position="82"/>
    </location>
</feature>
<gene>
    <name evidence="4" type="ORF">ISN74_10290</name>
</gene>
<dbReference type="InterPro" id="IPR050109">
    <property type="entry name" value="HTH-type_TetR-like_transc_reg"/>
</dbReference>
<evidence type="ECO:0000256" key="2">
    <source>
        <dbReference type="PROSITE-ProRule" id="PRU00335"/>
    </source>
</evidence>